<dbReference type="InterPro" id="IPR054215">
    <property type="entry name" value="DUF6923"/>
</dbReference>
<protein>
    <submittedName>
        <fullName evidence="5">LruC domain-containing protein</fullName>
    </submittedName>
</protein>
<dbReference type="Proteomes" id="UP000286482">
    <property type="component" value="Unassembled WGS sequence"/>
</dbReference>
<dbReference type="Pfam" id="PF21959">
    <property type="entry name" value="DUF6923"/>
    <property type="match status" value="1"/>
</dbReference>
<feature type="signal peptide" evidence="1">
    <location>
        <begin position="1"/>
        <end position="20"/>
    </location>
</feature>
<reference evidence="5 6" key="1">
    <citation type="submission" date="2018-09" db="EMBL/GenBank/DDBJ databases">
        <authorList>
            <person name="Wang Z."/>
        </authorList>
    </citation>
    <scope>NUCLEOTIDE SEQUENCE [LARGE SCALE GENOMIC DNA]</scope>
    <source>
        <strain evidence="5 6">ALS 81</strain>
    </source>
</reference>
<dbReference type="SUPFAM" id="SSF63825">
    <property type="entry name" value="YWTD domain"/>
    <property type="match status" value="1"/>
</dbReference>
<dbReference type="RefSeq" id="WP_120354861.1">
    <property type="nucleotide sequence ID" value="NZ_RAQO01000005.1"/>
</dbReference>
<organism evidence="5 6">
    <name type="scientific">Alginatibacterium sediminis</name>
    <dbReference type="NCBI Taxonomy" id="2164068"/>
    <lineage>
        <taxon>Bacteria</taxon>
        <taxon>Pseudomonadati</taxon>
        <taxon>Pseudomonadota</taxon>
        <taxon>Gammaproteobacteria</taxon>
        <taxon>Alteromonadales</taxon>
        <taxon>Alteromonadaceae</taxon>
        <taxon>Alginatibacterium</taxon>
    </lineage>
</organism>
<proteinExistence type="predicted"/>
<dbReference type="InterPro" id="IPR045474">
    <property type="entry name" value="GEVED"/>
</dbReference>
<feature type="chain" id="PRO_5018975581" evidence="1">
    <location>
        <begin position="21"/>
        <end position="704"/>
    </location>
</feature>
<dbReference type="InterPro" id="IPR032295">
    <property type="entry name" value="DUF4842"/>
</dbReference>
<evidence type="ECO:0000259" key="2">
    <source>
        <dbReference type="Pfam" id="PF16130"/>
    </source>
</evidence>
<name>A0A420EDN0_9ALTE</name>
<feature type="domain" description="DUF6923" evidence="4">
    <location>
        <begin position="57"/>
        <end position="255"/>
    </location>
</feature>
<dbReference type="Pfam" id="PF20009">
    <property type="entry name" value="GEVED"/>
    <property type="match status" value="1"/>
</dbReference>
<evidence type="ECO:0000256" key="1">
    <source>
        <dbReference type="SAM" id="SignalP"/>
    </source>
</evidence>
<dbReference type="NCBIfam" id="TIGR04456">
    <property type="entry name" value="LruC_dom"/>
    <property type="match status" value="1"/>
</dbReference>
<comment type="caution">
    <text evidence="5">The sequence shown here is derived from an EMBL/GenBank/DDBJ whole genome shotgun (WGS) entry which is preliminary data.</text>
</comment>
<dbReference type="OrthoDB" id="1204817at2"/>
<gene>
    <name evidence="5" type="ORF">DBZ36_10320</name>
</gene>
<feature type="domain" description="DUF4842" evidence="2">
    <location>
        <begin position="473"/>
        <end position="691"/>
    </location>
</feature>
<feature type="domain" description="GEVED" evidence="3">
    <location>
        <begin position="347"/>
        <end position="417"/>
    </location>
</feature>
<keyword evidence="6" id="KW-1185">Reference proteome</keyword>
<evidence type="ECO:0000313" key="6">
    <source>
        <dbReference type="Proteomes" id="UP000286482"/>
    </source>
</evidence>
<keyword evidence="1" id="KW-0732">Signal</keyword>
<dbReference type="EMBL" id="RAQO01000005">
    <property type="protein sequence ID" value="RKF18781.1"/>
    <property type="molecule type" value="Genomic_DNA"/>
</dbReference>
<evidence type="ECO:0000313" key="5">
    <source>
        <dbReference type="EMBL" id="RKF18781.1"/>
    </source>
</evidence>
<evidence type="ECO:0000259" key="3">
    <source>
        <dbReference type="Pfam" id="PF20009"/>
    </source>
</evidence>
<evidence type="ECO:0000259" key="4">
    <source>
        <dbReference type="Pfam" id="PF21959"/>
    </source>
</evidence>
<accession>A0A420EDN0</accession>
<dbReference type="InterPro" id="IPR031025">
    <property type="entry name" value="LruC_dom"/>
</dbReference>
<dbReference type="Pfam" id="PF16130">
    <property type="entry name" value="DUF4842"/>
    <property type="match status" value="1"/>
</dbReference>
<sequence length="704" mass="77732">MRMSSFVLLGFLLFPLTGFSAPFLQCPSQAFLVQDSVAKIYGVNLATGFVEELSTDMGTNSKLNAMAFNLHDDYLYAWSYEYGTLVKIGDDFQVSPLAIDWRGLDPQTSFYVGDIAVDENAHYLYRSGAAFGLYRIELDPNSPDFLAAAKVIDGSALNLRIFDLAFHPSDGHFYSVDGYGQLWRVNSLSGASDLVSDIGVSGTFGAVYFDLEGMLYISRNSDGKIFQIDVSQSEPIAIEFAQGPSSGNNDGARCAIAPILSQEANIDFGDAPDSYASSLGVNGARHQLVAEAIRLGSLVDGENDARVFPLSDDSDQWRDDEDGVAWVTPAQQGLEFLVQVIASKAGYLNAWIDFNSNGLFDVNEQVFEGFALTKGSQTLLIEVPIDAVKGDTWARFRVSSIEQLQAGGGAPDGEVEDLQLYIADQGNSVSFYPNASGFATVAFEDNWPAQGDYDLNDLVLKLQTRIISDQNAQLVSLELHGSVRALGASYHNGLAIRVPGIMRQQVLENNINFEINGQLVMATPLDVDDSELTVVIADDVRDYLNVDNTCDFYRTQSGCTASGELRFKVVLPFASGLALSALPPAPFDPFIFASEDYPRWPIFETSPGKTLEIHLKNQMPRDIVDDSFWSSFDDFSQPSQGAYYQNERGLPWAILIPYDWQHPWERIRISDAYPLFIPYVLSEGREYSDWYLIDNAKAEFLFSD</sequence>
<dbReference type="AlphaFoldDB" id="A0A420EDN0"/>